<accession>A0A327W1S1</accession>
<organism evidence="1 2">
    <name type="scientific">Chitinophaga dinghuensis</name>
    <dbReference type="NCBI Taxonomy" id="1539050"/>
    <lineage>
        <taxon>Bacteria</taxon>
        <taxon>Pseudomonadati</taxon>
        <taxon>Bacteroidota</taxon>
        <taxon>Chitinophagia</taxon>
        <taxon>Chitinophagales</taxon>
        <taxon>Chitinophagaceae</taxon>
        <taxon>Chitinophaga</taxon>
    </lineage>
</organism>
<comment type="caution">
    <text evidence="1">The sequence shown here is derived from an EMBL/GenBank/DDBJ whole genome shotgun (WGS) entry which is preliminary data.</text>
</comment>
<dbReference type="Proteomes" id="UP000249819">
    <property type="component" value="Unassembled WGS sequence"/>
</dbReference>
<keyword evidence="2" id="KW-1185">Reference proteome</keyword>
<reference evidence="1 2" key="1">
    <citation type="submission" date="2018-06" db="EMBL/GenBank/DDBJ databases">
        <title>Genomic Encyclopedia of Archaeal and Bacterial Type Strains, Phase II (KMG-II): from individual species to whole genera.</title>
        <authorList>
            <person name="Goeker M."/>
        </authorList>
    </citation>
    <scope>NUCLEOTIDE SEQUENCE [LARGE SCALE GENOMIC DNA]</scope>
    <source>
        <strain evidence="1 2">DSM 29821</strain>
    </source>
</reference>
<evidence type="ECO:0000313" key="1">
    <source>
        <dbReference type="EMBL" id="RAJ81974.1"/>
    </source>
</evidence>
<evidence type="ECO:0000313" key="2">
    <source>
        <dbReference type="Proteomes" id="UP000249819"/>
    </source>
</evidence>
<sequence>MKLTKLLLLFSGIIAIFAGALASFAKHTSRVYVNDAQSICQLTIFSLTTAPVGPVYTVTFASTQPLTISCPEQLTLYKAL</sequence>
<protein>
    <submittedName>
        <fullName evidence="1">Uncharacterized protein</fullName>
    </submittedName>
</protein>
<dbReference type="AlphaFoldDB" id="A0A327W1S1"/>
<proteinExistence type="predicted"/>
<dbReference type="EMBL" id="QLMA01000004">
    <property type="protein sequence ID" value="RAJ81974.1"/>
    <property type="molecule type" value="Genomic_DNA"/>
</dbReference>
<name>A0A327W1S1_9BACT</name>
<gene>
    <name evidence="1" type="ORF">CLV59_104199</name>
</gene>